<keyword evidence="5 6" id="KW-0067">ATP-binding</keyword>
<evidence type="ECO:0000256" key="4">
    <source>
        <dbReference type="ARBA" id="ARBA00022777"/>
    </source>
</evidence>
<dbReference type="InterPro" id="IPR008271">
    <property type="entry name" value="Ser/Thr_kinase_AS"/>
</dbReference>
<dbReference type="InterPro" id="IPR011009">
    <property type="entry name" value="Kinase-like_dom_sf"/>
</dbReference>
<keyword evidence="3 6" id="KW-0547">Nucleotide-binding</keyword>
<feature type="domain" description="Protein kinase" evidence="9">
    <location>
        <begin position="19"/>
        <end position="318"/>
    </location>
</feature>
<feature type="compositionally biased region" description="Polar residues" evidence="8">
    <location>
        <begin position="383"/>
        <end position="397"/>
    </location>
</feature>
<evidence type="ECO:0000256" key="8">
    <source>
        <dbReference type="SAM" id="MobiDB-lite"/>
    </source>
</evidence>
<name>A0A433QH59_9FUNG</name>
<reference evidence="10 11" key="1">
    <citation type="journal article" date="2018" name="New Phytol.">
        <title>Phylogenomics of Endogonaceae and evolution of mycorrhizas within Mucoromycota.</title>
        <authorList>
            <person name="Chang Y."/>
            <person name="Desiro A."/>
            <person name="Na H."/>
            <person name="Sandor L."/>
            <person name="Lipzen A."/>
            <person name="Clum A."/>
            <person name="Barry K."/>
            <person name="Grigoriev I.V."/>
            <person name="Martin F.M."/>
            <person name="Stajich J.E."/>
            <person name="Smith M.E."/>
            <person name="Bonito G."/>
            <person name="Spatafora J.W."/>
        </authorList>
    </citation>
    <scope>NUCLEOTIDE SEQUENCE [LARGE SCALE GENOMIC DNA]</scope>
    <source>
        <strain evidence="10 11">AD002</strain>
    </source>
</reference>
<evidence type="ECO:0000313" key="11">
    <source>
        <dbReference type="Proteomes" id="UP000274822"/>
    </source>
</evidence>
<keyword evidence="1 7" id="KW-0723">Serine/threonine-protein kinase</keyword>
<comment type="caution">
    <text evidence="10">The sequence shown here is derived from an EMBL/GenBank/DDBJ whole genome shotgun (WGS) entry which is preliminary data.</text>
</comment>
<keyword evidence="11" id="KW-1185">Reference proteome</keyword>
<evidence type="ECO:0000313" key="10">
    <source>
        <dbReference type="EMBL" id="RUS29099.1"/>
    </source>
</evidence>
<evidence type="ECO:0000256" key="1">
    <source>
        <dbReference type="ARBA" id="ARBA00022527"/>
    </source>
</evidence>
<feature type="region of interest" description="Disordered" evidence="8">
    <location>
        <begin position="381"/>
        <end position="426"/>
    </location>
</feature>
<dbReference type="SUPFAM" id="SSF56112">
    <property type="entry name" value="Protein kinase-like (PK-like)"/>
    <property type="match status" value="1"/>
</dbReference>
<accession>A0A433QH59</accession>
<dbReference type="PROSITE" id="PS00108">
    <property type="entry name" value="PROTEIN_KINASE_ST"/>
    <property type="match status" value="1"/>
</dbReference>
<dbReference type="PROSITE" id="PS50011">
    <property type="entry name" value="PROTEIN_KINASE_DOM"/>
    <property type="match status" value="1"/>
</dbReference>
<dbReference type="FunFam" id="1.10.510.10:FF:000040">
    <property type="entry name" value="Mitogen-activated protein kinase"/>
    <property type="match status" value="1"/>
</dbReference>
<protein>
    <recommendedName>
        <fullName evidence="9">Protein kinase domain-containing protein</fullName>
    </recommendedName>
</protein>
<dbReference type="AlphaFoldDB" id="A0A433QH59"/>
<evidence type="ECO:0000256" key="5">
    <source>
        <dbReference type="ARBA" id="ARBA00022840"/>
    </source>
</evidence>
<gene>
    <name evidence="10" type="ORF">BC938DRAFT_481063</name>
</gene>
<comment type="similarity">
    <text evidence="7">Belongs to the protein kinase superfamily.</text>
</comment>
<dbReference type="Gene3D" id="1.10.510.10">
    <property type="entry name" value="Transferase(Phosphotransferase) domain 1"/>
    <property type="match status" value="1"/>
</dbReference>
<proteinExistence type="inferred from homology"/>
<dbReference type="PANTHER" id="PTHR24055">
    <property type="entry name" value="MITOGEN-ACTIVATED PROTEIN KINASE"/>
    <property type="match status" value="1"/>
</dbReference>
<keyword evidence="2" id="KW-0808">Transferase</keyword>
<evidence type="ECO:0000256" key="3">
    <source>
        <dbReference type="ARBA" id="ARBA00022741"/>
    </source>
</evidence>
<feature type="binding site" evidence="6">
    <location>
        <position position="49"/>
    </location>
    <ligand>
        <name>ATP</name>
        <dbReference type="ChEBI" id="CHEBI:30616"/>
    </ligand>
</feature>
<dbReference type="Proteomes" id="UP000274822">
    <property type="component" value="Unassembled WGS sequence"/>
</dbReference>
<dbReference type="InterPro" id="IPR017441">
    <property type="entry name" value="Protein_kinase_ATP_BS"/>
</dbReference>
<dbReference type="PROSITE" id="PS00107">
    <property type="entry name" value="PROTEIN_KINASE_ATP"/>
    <property type="match status" value="1"/>
</dbReference>
<dbReference type="GO" id="GO:0004674">
    <property type="term" value="F:protein serine/threonine kinase activity"/>
    <property type="evidence" value="ECO:0007669"/>
    <property type="project" value="UniProtKB-KW"/>
</dbReference>
<organism evidence="10 11">
    <name type="scientific">Jimgerdemannia flammicorona</name>
    <dbReference type="NCBI Taxonomy" id="994334"/>
    <lineage>
        <taxon>Eukaryota</taxon>
        <taxon>Fungi</taxon>
        <taxon>Fungi incertae sedis</taxon>
        <taxon>Mucoromycota</taxon>
        <taxon>Mucoromycotina</taxon>
        <taxon>Endogonomycetes</taxon>
        <taxon>Endogonales</taxon>
        <taxon>Endogonaceae</taxon>
        <taxon>Jimgerdemannia</taxon>
    </lineage>
</organism>
<dbReference type="FunFam" id="3.30.200.20:FF:000046">
    <property type="entry name" value="Mitogen-activated protein kinase"/>
    <property type="match status" value="1"/>
</dbReference>
<dbReference type="Pfam" id="PF00069">
    <property type="entry name" value="Pkinase"/>
    <property type="match status" value="1"/>
</dbReference>
<dbReference type="InterPro" id="IPR000719">
    <property type="entry name" value="Prot_kinase_dom"/>
</dbReference>
<evidence type="ECO:0000256" key="7">
    <source>
        <dbReference type="RuleBase" id="RU000304"/>
    </source>
</evidence>
<evidence type="ECO:0000259" key="9">
    <source>
        <dbReference type="PROSITE" id="PS50011"/>
    </source>
</evidence>
<sequence length="485" mass="55464">MPYHSFTIEKQQFQINTKYKIIRPVGAGAYGIVCSALNTKTNEPVAIKKVCKILERQLLTKRCLREIKLLQHFNGHRHIIDLRDMDIVNYDAFNEIYLVQECMDTTLHDIIHSPQRLDEVHFQWFLYQICSGLKYIHSANVLHRDLKPANLLVNANCDLKICDFGLARGYVELDNGDPGFMTQYVATRYYRAPEIMLSFQSYTKAIDMWSVGCIFAELLGRKVLFKGRDYVDQLNRILAILGLPEDSSVWSRVSSRSVVDYVNNLRNLDGTRPPSKPISFHEKFPNCQPEGIDFLERCLRLDPSVRISVEAALEHPYLSQFHGEDEEPVCEKIFDFNSFEHVTDAETLKQMIIDEVKMFKSKLTRRDRGLRLTLKGFPKRRYTGSQIQTPTSATPTTHEGDAEHAFLPTTPEDAKPPEEEEEEEGVVMEGVVIVTEPPEEEGAELMDEGMEVDADRMLMSPIPVDKDHLERLLRGLDADGGPKLG</sequence>
<dbReference type="SMART" id="SM00220">
    <property type="entry name" value="S_TKc"/>
    <property type="match status" value="1"/>
</dbReference>
<evidence type="ECO:0000256" key="2">
    <source>
        <dbReference type="ARBA" id="ARBA00022679"/>
    </source>
</evidence>
<dbReference type="EMBL" id="RBNJ01005640">
    <property type="protein sequence ID" value="RUS29099.1"/>
    <property type="molecule type" value="Genomic_DNA"/>
</dbReference>
<dbReference type="GO" id="GO:0005524">
    <property type="term" value="F:ATP binding"/>
    <property type="evidence" value="ECO:0007669"/>
    <property type="project" value="UniProtKB-UniRule"/>
</dbReference>
<keyword evidence="4" id="KW-0418">Kinase</keyword>
<dbReference type="Gene3D" id="3.30.200.20">
    <property type="entry name" value="Phosphorylase Kinase, domain 1"/>
    <property type="match status" value="1"/>
</dbReference>
<dbReference type="InterPro" id="IPR050117">
    <property type="entry name" value="MAPK"/>
</dbReference>
<evidence type="ECO:0000256" key="6">
    <source>
        <dbReference type="PROSITE-ProRule" id="PRU10141"/>
    </source>
</evidence>